<organism evidence="8 9">
    <name type="scientific">Ascobolus immersus RN42</name>
    <dbReference type="NCBI Taxonomy" id="1160509"/>
    <lineage>
        <taxon>Eukaryota</taxon>
        <taxon>Fungi</taxon>
        <taxon>Dikarya</taxon>
        <taxon>Ascomycota</taxon>
        <taxon>Pezizomycotina</taxon>
        <taxon>Pezizomycetes</taxon>
        <taxon>Pezizales</taxon>
        <taxon>Ascobolaceae</taxon>
        <taxon>Ascobolus</taxon>
    </lineage>
</organism>
<evidence type="ECO:0000256" key="3">
    <source>
        <dbReference type="ARBA" id="ARBA00022737"/>
    </source>
</evidence>
<evidence type="ECO:0000256" key="2">
    <source>
        <dbReference type="ARBA" id="ARBA00022574"/>
    </source>
</evidence>
<dbReference type="Proteomes" id="UP000275078">
    <property type="component" value="Unassembled WGS sequence"/>
</dbReference>
<dbReference type="SUPFAM" id="SSF50978">
    <property type="entry name" value="WD40 repeat-like"/>
    <property type="match status" value="1"/>
</dbReference>
<evidence type="ECO:0000256" key="1">
    <source>
        <dbReference type="ARBA" id="ARBA00008075"/>
    </source>
</evidence>
<evidence type="ECO:0000313" key="9">
    <source>
        <dbReference type="Proteomes" id="UP000275078"/>
    </source>
</evidence>
<dbReference type="SMART" id="SM00320">
    <property type="entry name" value="WD40"/>
    <property type="match status" value="4"/>
</dbReference>
<protein>
    <submittedName>
        <fullName evidence="8">WD40 repeat-like protein</fullName>
    </submittedName>
</protein>
<dbReference type="InterPro" id="IPR015943">
    <property type="entry name" value="WD40/YVTN_repeat-like_dom_sf"/>
</dbReference>
<feature type="region of interest" description="Disordered" evidence="7">
    <location>
        <begin position="26"/>
        <end position="45"/>
    </location>
</feature>
<dbReference type="Pfam" id="PF00400">
    <property type="entry name" value="WD40"/>
    <property type="match status" value="3"/>
</dbReference>
<reference evidence="8 9" key="1">
    <citation type="journal article" date="2018" name="Nat. Ecol. Evol.">
        <title>Pezizomycetes genomes reveal the molecular basis of ectomycorrhizal truffle lifestyle.</title>
        <authorList>
            <person name="Murat C."/>
            <person name="Payen T."/>
            <person name="Noel B."/>
            <person name="Kuo A."/>
            <person name="Morin E."/>
            <person name="Chen J."/>
            <person name="Kohler A."/>
            <person name="Krizsan K."/>
            <person name="Balestrini R."/>
            <person name="Da Silva C."/>
            <person name="Montanini B."/>
            <person name="Hainaut M."/>
            <person name="Levati E."/>
            <person name="Barry K.W."/>
            <person name="Belfiori B."/>
            <person name="Cichocki N."/>
            <person name="Clum A."/>
            <person name="Dockter R.B."/>
            <person name="Fauchery L."/>
            <person name="Guy J."/>
            <person name="Iotti M."/>
            <person name="Le Tacon F."/>
            <person name="Lindquist E.A."/>
            <person name="Lipzen A."/>
            <person name="Malagnac F."/>
            <person name="Mello A."/>
            <person name="Molinier V."/>
            <person name="Miyauchi S."/>
            <person name="Poulain J."/>
            <person name="Riccioni C."/>
            <person name="Rubini A."/>
            <person name="Sitrit Y."/>
            <person name="Splivallo R."/>
            <person name="Traeger S."/>
            <person name="Wang M."/>
            <person name="Zifcakova L."/>
            <person name="Wipf D."/>
            <person name="Zambonelli A."/>
            <person name="Paolocci F."/>
            <person name="Nowrousian M."/>
            <person name="Ottonello S."/>
            <person name="Baldrian P."/>
            <person name="Spatafora J.W."/>
            <person name="Henrissat B."/>
            <person name="Nagy L.G."/>
            <person name="Aury J.M."/>
            <person name="Wincker P."/>
            <person name="Grigoriev I.V."/>
            <person name="Bonfante P."/>
            <person name="Martin F.M."/>
        </authorList>
    </citation>
    <scope>NUCLEOTIDE SEQUENCE [LARGE SCALE GENOMIC DNA]</scope>
    <source>
        <strain evidence="8 9">RN42</strain>
    </source>
</reference>
<feature type="repeat" description="WD" evidence="6">
    <location>
        <begin position="208"/>
        <end position="239"/>
    </location>
</feature>
<feature type="repeat" description="WD" evidence="6">
    <location>
        <begin position="159"/>
        <end position="201"/>
    </location>
</feature>
<keyword evidence="5" id="KW-0804">Transcription</keyword>
<dbReference type="AlphaFoldDB" id="A0A3N4IPZ4"/>
<gene>
    <name evidence="8" type="ORF">BJ508DRAFT_410264</name>
</gene>
<dbReference type="Gene3D" id="2.130.10.10">
    <property type="entry name" value="YVTN repeat-like/Quinoprotein amine dehydrogenase"/>
    <property type="match status" value="1"/>
</dbReference>
<accession>A0A3N4IPZ4</accession>
<dbReference type="InterPro" id="IPR001680">
    <property type="entry name" value="WD40_rpt"/>
</dbReference>
<keyword evidence="4" id="KW-0805">Transcription regulation</keyword>
<sequence length="490" mass="54579">MAHHYNFNISKADRINKNRPFPSLRTVVSTASHRTKRPKGKEDELKDDVSKGLGKYYAVKFYPYLRDDEEDCIFAVVGGDEVYVARTSPTKGIEILQHFQDDRTLPTTNYHSGNPNTQILCAAAWSKDLETGQPLLCIGGYSGIVKVLNVIDGTLRQELVGHGSELLDLQISPTNPTLLASSSADSSIRIWSLDKTHEKQPCAAILAGNSHREHILSIAYHKNGKYLLSGGMDHLINMWIVPDLPDATTGTDNPTIVEYPHFSTAAIHSNYVDCVAFHNDLIISKSAAEFRIVLWRITNFSSALPPLPRSAAPTAPELGETRSAYGGTYERLLQLHIPFTDPFYMQFGLFQKAHMSTLLAMGTTNGLIYFWDLGRFERTGRGVKGVLEPTEAQRLVALEEGVEKKPRKRAIPIGRPKEKESELDDPQAVYDPHLTEEIPVTGRDTKRSGTTVRQCAWSPGGRYMIAVGDDRLIAVFERDLEKGTTWEDGK</sequence>
<comment type="similarity">
    <text evidence="1">Belongs to the WD repeat ESC family.</text>
</comment>
<evidence type="ECO:0000256" key="5">
    <source>
        <dbReference type="ARBA" id="ARBA00023163"/>
    </source>
</evidence>
<dbReference type="PROSITE" id="PS50294">
    <property type="entry name" value="WD_REPEATS_REGION"/>
    <property type="match status" value="2"/>
</dbReference>
<name>A0A3N4IPZ4_ASCIM</name>
<dbReference type="PROSITE" id="PS50082">
    <property type="entry name" value="WD_REPEATS_2"/>
    <property type="match status" value="2"/>
</dbReference>
<proteinExistence type="inferred from homology"/>
<evidence type="ECO:0000256" key="6">
    <source>
        <dbReference type="PROSITE-ProRule" id="PRU00221"/>
    </source>
</evidence>
<keyword evidence="3" id="KW-0677">Repeat</keyword>
<evidence type="ECO:0000256" key="7">
    <source>
        <dbReference type="SAM" id="MobiDB-lite"/>
    </source>
</evidence>
<evidence type="ECO:0000313" key="8">
    <source>
        <dbReference type="EMBL" id="RPA87497.1"/>
    </source>
</evidence>
<dbReference type="InterPro" id="IPR051243">
    <property type="entry name" value="PcG_WD-repeat"/>
</dbReference>
<keyword evidence="9" id="KW-1185">Reference proteome</keyword>
<evidence type="ECO:0000256" key="4">
    <source>
        <dbReference type="ARBA" id="ARBA00023015"/>
    </source>
</evidence>
<keyword evidence="2 6" id="KW-0853">WD repeat</keyword>
<dbReference type="InterPro" id="IPR036322">
    <property type="entry name" value="WD40_repeat_dom_sf"/>
</dbReference>
<dbReference type="OrthoDB" id="7318948at2759"/>
<dbReference type="PANTHER" id="PTHR10253">
    <property type="entry name" value="POLYCOMB PROTEIN"/>
    <property type="match status" value="1"/>
</dbReference>
<dbReference type="EMBL" id="ML119646">
    <property type="protein sequence ID" value="RPA87497.1"/>
    <property type="molecule type" value="Genomic_DNA"/>
</dbReference>
<dbReference type="STRING" id="1160509.A0A3N4IPZ4"/>